<dbReference type="EMBL" id="JBFTWV010000012">
    <property type="protein sequence ID" value="KAL2798644.1"/>
    <property type="molecule type" value="Genomic_DNA"/>
</dbReference>
<comment type="caution">
    <text evidence="1">The sequence shown here is derived from an EMBL/GenBank/DDBJ whole genome shotgun (WGS) entry which is preliminary data.</text>
</comment>
<accession>A0ABR4GJ87</accession>
<reference evidence="1 2" key="1">
    <citation type="submission" date="2024-07" db="EMBL/GenBank/DDBJ databases">
        <title>Section-level genome sequencing and comparative genomics of Aspergillus sections Usti and Cavernicolus.</title>
        <authorList>
            <consortium name="Lawrence Berkeley National Laboratory"/>
            <person name="Nybo J.L."/>
            <person name="Vesth T.C."/>
            <person name="Theobald S."/>
            <person name="Frisvad J.C."/>
            <person name="Larsen T.O."/>
            <person name="Kjaerboelling I."/>
            <person name="Rothschild-Mancinelli K."/>
            <person name="Lyhne E.K."/>
            <person name="Kogle M.E."/>
            <person name="Barry K."/>
            <person name="Clum A."/>
            <person name="Na H."/>
            <person name="Ledsgaard L."/>
            <person name="Lin J."/>
            <person name="Lipzen A."/>
            <person name="Kuo A."/>
            <person name="Riley R."/>
            <person name="Mondo S."/>
            <person name="Labutti K."/>
            <person name="Haridas S."/>
            <person name="Pangalinan J."/>
            <person name="Salamov A.A."/>
            <person name="Simmons B.A."/>
            <person name="Magnuson J.K."/>
            <person name="Chen J."/>
            <person name="Drula E."/>
            <person name="Henrissat B."/>
            <person name="Wiebenga A."/>
            <person name="Lubbers R.J."/>
            <person name="Gomes A.C."/>
            <person name="Makela M.R."/>
            <person name="Stajich J."/>
            <person name="Grigoriev I.V."/>
            <person name="Mortensen U.H."/>
            <person name="De Vries R.P."/>
            <person name="Baker S.E."/>
            <person name="Andersen M.R."/>
        </authorList>
    </citation>
    <scope>NUCLEOTIDE SEQUENCE [LARGE SCALE GENOMIC DNA]</scope>
    <source>
        <strain evidence="1 2">CBS 209.92</strain>
    </source>
</reference>
<gene>
    <name evidence="1" type="ORF">BJX66DRAFT_334007</name>
</gene>
<evidence type="ECO:0000313" key="1">
    <source>
        <dbReference type="EMBL" id="KAL2798644.1"/>
    </source>
</evidence>
<dbReference type="SUPFAM" id="SSF52047">
    <property type="entry name" value="RNI-like"/>
    <property type="match status" value="1"/>
</dbReference>
<sequence length="498" mass="56797">MGSLVEIPSSDTVPSAKAPSFQNKQLGQYFDSTTPVHKSPSLPNDILYEIFSYYLREQDAAIRHPSPQRNPDNNTKLWSTLRFVLFLSRRYYLLVRPFLYHSVCLSSSVDVERLYNTIRANPSIGQHVKALQFIEPTDFDNFAKTKEPAPDLLGIVPRRSIRIWYPREHSTALQLVYILHHLHHLKYFRFLSADSQGSMFQDTFISFFNRRAAQETVTETETDTDPEVRPLPLLSSVEEVDLSRIRYRKQGSFLRVLLYRPNIQSLSISETTPVLKMYFGPQLGINTSPIRKLTLCNPTTLTDASMLVRLPKSLEVLSLHICPERFYFPYDQDSIESALQTQATNLRELHLTAHSSTAPDPSPNWAPQFRPYILSKYRNLRTLSIPNFLYTHTYRKLGTSNVLPTLLSPEIRTLTISTWFFSKITPDMIATIAVASGEVAPNLDRIVIKDMRGGNAERMVRKFAAAEDVCFMRGIALEYQDVSAFAKGGVDKRCGVCS</sequence>
<name>A0ABR4GJ87_9EURO</name>
<dbReference type="Proteomes" id="UP001610563">
    <property type="component" value="Unassembled WGS sequence"/>
</dbReference>
<protein>
    <recommendedName>
        <fullName evidence="3">F-box domain protein</fullName>
    </recommendedName>
</protein>
<proteinExistence type="predicted"/>
<organism evidence="1 2">
    <name type="scientific">Aspergillus keveii</name>
    <dbReference type="NCBI Taxonomy" id="714993"/>
    <lineage>
        <taxon>Eukaryota</taxon>
        <taxon>Fungi</taxon>
        <taxon>Dikarya</taxon>
        <taxon>Ascomycota</taxon>
        <taxon>Pezizomycotina</taxon>
        <taxon>Eurotiomycetes</taxon>
        <taxon>Eurotiomycetidae</taxon>
        <taxon>Eurotiales</taxon>
        <taxon>Aspergillaceae</taxon>
        <taxon>Aspergillus</taxon>
        <taxon>Aspergillus subgen. Nidulantes</taxon>
    </lineage>
</organism>
<evidence type="ECO:0008006" key="3">
    <source>
        <dbReference type="Google" id="ProtNLM"/>
    </source>
</evidence>
<dbReference type="Gene3D" id="3.80.10.10">
    <property type="entry name" value="Ribonuclease Inhibitor"/>
    <property type="match status" value="1"/>
</dbReference>
<keyword evidence="2" id="KW-1185">Reference proteome</keyword>
<dbReference type="InterPro" id="IPR032675">
    <property type="entry name" value="LRR_dom_sf"/>
</dbReference>
<evidence type="ECO:0000313" key="2">
    <source>
        <dbReference type="Proteomes" id="UP001610563"/>
    </source>
</evidence>